<dbReference type="GO" id="GO:0004129">
    <property type="term" value="F:cytochrome-c oxidase activity"/>
    <property type="evidence" value="ECO:0007669"/>
    <property type="project" value="InterPro"/>
</dbReference>
<keyword evidence="7 9" id="KW-0472">Membrane</keyword>
<name>A0A8F2TCA7_9PLAT</name>
<protein>
    <recommendedName>
        <fullName evidence="3 8">Cytochrome c oxidase subunit 3</fullName>
    </recommendedName>
</protein>
<dbReference type="PROSITE" id="PS50253">
    <property type="entry name" value="COX3"/>
    <property type="match status" value="1"/>
</dbReference>
<feature type="transmembrane region" description="Helical" evidence="9">
    <location>
        <begin position="196"/>
        <end position="214"/>
    </location>
</feature>
<evidence type="ECO:0000259" key="10">
    <source>
        <dbReference type="PROSITE" id="PS50253"/>
    </source>
</evidence>
<dbReference type="Pfam" id="PF00510">
    <property type="entry name" value="COX3"/>
    <property type="match status" value="1"/>
</dbReference>
<evidence type="ECO:0000256" key="8">
    <source>
        <dbReference type="RuleBase" id="RU003375"/>
    </source>
</evidence>
<comment type="similarity">
    <text evidence="2 8">Belongs to the cytochrome c oxidase subunit 3 family.</text>
</comment>
<evidence type="ECO:0000256" key="3">
    <source>
        <dbReference type="ARBA" id="ARBA00015944"/>
    </source>
</evidence>
<dbReference type="PANTHER" id="PTHR11403:SF7">
    <property type="entry name" value="CYTOCHROME C OXIDASE SUBUNIT 3"/>
    <property type="match status" value="1"/>
</dbReference>
<dbReference type="GO" id="GO:0019646">
    <property type="term" value="P:aerobic electron transport chain"/>
    <property type="evidence" value="ECO:0007669"/>
    <property type="project" value="InterPro"/>
</dbReference>
<evidence type="ECO:0000256" key="6">
    <source>
        <dbReference type="ARBA" id="ARBA00022989"/>
    </source>
</evidence>
<evidence type="ECO:0000256" key="1">
    <source>
        <dbReference type="ARBA" id="ARBA00004141"/>
    </source>
</evidence>
<dbReference type="InterPro" id="IPR035973">
    <property type="entry name" value="Cyt_c_oxidase_su3-like_sf"/>
</dbReference>
<keyword evidence="8 11" id="KW-0496">Mitochondrion</keyword>
<comment type="subcellular location">
    <subcellularLocation>
        <location evidence="1">Membrane</location>
        <topology evidence="1">Multi-pass membrane protein</topology>
    </subcellularLocation>
</comment>
<feature type="transmembrane region" description="Helical" evidence="9">
    <location>
        <begin position="12"/>
        <end position="36"/>
    </location>
</feature>
<evidence type="ECO:0000313" key="11">
    <source>
        <dbReference type="EMBL" id="QWV61010.1"/>
    </source>
</evidence>
<evidence type="ECO:0000256" key="5">
    <source>
        <dbReference type="ARBA" id="ARBA00022967"/>
    </source>
</evidence>
<organism evidence="11">
    <name type="scientific">Euryhaliotrema johni</name>
    <dbReference type="NCBI Taxonomy" id="2849187"/>
    <lineage>
        <taxon>Eukaryota</taxon>
        <taxon>Metazoa</taxon>
        <taxon>Spiralia</taxon>
        <taxon>Lophotrochozoa</taxon>
        <taxon>Platyhelminthes</taxon>
        <taxon>Monogenea</taxon>
        <taxon>Monopisthocotylea</taxon>
        <taxon>Dactylogyridea</taxon>
        <taxon>Ancyrocephalidae</taxon>
        <taxon>Euryhaliotrema</taxon>
    </lineage>
</organism>
<evidence type="ECO:0000256" key="2">
    <source>
        <dbReference type="ARBA" id="ARBA00010581"/>
    </source>
</evidence>
<feature type="transmembrane region" description="Helical" evidence="9">
    <location>
        <begin position="56"/>
        <end position="78"/>
    </location>
</feature>
<dbReference type="GO" id="GO:0016020">
    <property type="term" value="C:membrane"/>
    <property type="evidence" value="ECO:0007669"/>
    <property type="project" value="UniProtKB-SubCell"/>
</dbReference>
<dbReference type="InterPro" id="IPR000298">
    <property type="entry name" value="Cyt_c_oxidase-like_su3"/>
</dbReference>
<sequence length="215" mass="24738">MTWLPIFNAFSVFLFLVSAILWNMAGLALFLVLASTSSLFLWLETATNVKLHYLDSFWYFILSEVIAFSSLLVGCLWFEEDNMEHLSHHLEIPLFGSFLLIGSSLTITAYHHTMGYSSDVFHLFATILLGIAFVLLQFIEFSYCGVDLITSVYHACCFCTVGLHFTHVLIGLLLLIVLFCVGETVFGYYYATLMVWYWHFVDYIWLLVYTVVYLC</sequence>
<feature type="transmembrane region" description="Helical" evidence="9">
    <location>
        <begin position="167"/>
        <end position="190"/>
    </location>
</feature>
<evidence type="ECO:0000256" key="7">
    <source>
        <dbReference type="ARBA" id="ARBA00023136"/>
    </source>
</evidence>
<feature type="transmembrane region" description="Helical" evidence="9">
    <location>
        <begin position="90"/>
        <end position="111"/>
    </location>
</feature>
<dbReference type="AlphaFoldDB" id="A0A8F2TCA7"/>
<keyword evidence="4 8" id="KW-0812">Transmembrane</keyword>
<keyword evidence="5" id="KW-1278">Translocase</keyword>
<dbReference type="PANTHER" id="PTHR11403">
    <property type="entry name" value="CYTOCHROME C OXIDASE SUBUNIT III"/>
    <property type="match status" value="1"/>
</dbReference>
<reference evidence="11" key="1">
    <citation type="journal article" date="2019" name="Int. J. Parasitol.">
        <title>Homoplasy or plesiomorphy? Reconstruction of the evolutionary history of mitochondrial gene order rearrangements in the subphylum Neodermata.</title>
        <authorList>
            <person name="Zhang D."/>
            <person name="Li W.X."/>
            <person name="Zou H."/>
            <person name="Wu S.G."/>
            <person name="Li M."/>
            <person name="Jakovlic I."/>
            <person name="Zhang J."/>
            <person name="Chen R."/>
            <person name="Wang G."/>
        </authorList>
    </citation>
    <scope>NUCLEOTIDE SEQUENCE</scope>
</reference>
<dbReference type="InterPro" id="IPR013833">
    <property type="entry name" value="Cyt_c_oxidase_su3_a-hlx"/>
</dbReference>
<dbReference type="CDD" id="cd00386">
    <property type="entry name" value="Heme_Cu_Oxidase_III_like"/>
    <property type="match status" value="1"/>
</dbReference>
<comment type="function">
    <text evidence="8">Component of the cytochrome c oxidase, the last enzyme in the mitochondrial electron transport chain which drives oxidative phosphorylation. The respiratory chain contains 3 multisubunit complexes succinate dehydrogenase (complex II, CII), ubiquinol-cytochrome c oxidoreductase (cytochrome b-c1 complex, complex III, CIII) and cytochrome c oxidase (complex IV, CIV), that cooperate to transfer electrons derived from NADH and succinate to molecular oxygen, creating an electrochemical gradient over the inner membrane that drives transmembrane transport and the ATP synthase. Cytochrome c oxidase is the component of the respiratory chain that catalyzes the reduction of oxygen to water. Electrons originating from reduced cytochrome c in the intermembrane space (IMS) are transferred via the dinuclear copper A center (CU(A)) of subunit 2 and heme A of subunit 1 to the active site in subunit 1, a binuclear center (BNC) formed by heme A3 and copper B (CU(B)). The BNC reduces molecular oxygen to 2 water molecules using 4 electrons from cytochrome c in the IMS and 4 protons from the mitochondrial matrix.</text>
</comment>
<dbReference type="InterPro" id="IPR024791">
    <property type="entry name" value="Cyt_c/ubiquinol_Oxase_su3"/>
</dbReference>
<accession>A0A8F2TCA7</accession>
<geneLocation type="mitochondrion" evidence="11"/>
<gene>
    <name evidence="11" type="primary">cox3</name>
</gene>
<evidence type="ECO:0000256" key="4">
    <source>
        <dbReference type="ARBA" id="ARBA00022692"/>
    </source>
</evidence>
<feature type="transmembrane region" description="Helical" evidence="9">
    <location>
        <begin position="123"/>
        <end position="146"/>
    </location>
</feature>
<dbReference type="Gene3D" id="1.20.120.80">
    <property type="entry name" value="Cytochrome c oxidase, subunit III, four-helix bundle"/>
    <property type="match status" value="1"/>
</dbReference>
<proteinExistence type="inferred from homology"/>
<dbReference type="SUPFAM" id="SSF81452">
    <property type="entry name" value="Cytochrome c oxidase subunit III-like"/>
    <property type="match status" value="1"/>
</dbReference>
<keyword evidence="6 9" id="KW-1133">Transmembrane helix</keyword>
<evidence type="ECO:0000256" key="9">
    <source>
        <dbReference type="SAM" id="Phobius"/>
    </source>
</evidence>
<feature type="domain" description="Heme-copper oxidase subunit III family profile" evidence="10">
    <location>
        <begin position="1"/>
        <end position="215"/>
    </location>
</feature>
<dbReference type="EMBL" id="MH700477">
    <property type="protein sequence ID" value="QWV61010.1"/>
    <property type="molecule type" value="Genomic_DNA"/>
</dbReference>